<dbReference type="Pfam" id="PF12947">
    <property type="entry name" value="EGF_3"/>
    <property type="match status" value="5"/>
</dbReference>
<reference evidence="23 24" key="1">
    <citation type="submission" date="2022-05" db="EMBL/GenBank/DDBJ databases">
        <authorList>
            <consortium name="Genoscope - CEA"/>
            <person name="William W."/>
        </authorList>
    </citation>
    <scope>NUCLEOTIDE SEQUENCE [LARGE SCALE GENOMIC DNA]</scope>
</reference>
<gene>
    <name evidence="23" type="ORF">PEVE_00011566</name>
</gene>
<dbReference type="PROSITE" id="PS50041">
    <property type="entry name" value="C_TYPE_LECTIN_2"/>
    <property type="match status" value="1"/>
</dbReference>
<keyword evidence="15" id="KW-1015">Disulfide bond</keyword>
<dbReference type="InterPro" id="IPR000742">
    <property type="entry name" value="EGF"/>
</dbReference>
<dbReference type="PROSITE" id="PS51465">
    <property type="entry name" value="KAZAL_2"/>
    <property type="match status" value="1"/>
</dbReference>
<dbReference type="InterPro" id="IPR024731">
    <property type="entry name" value="NELL2-like_EGF"/>
</dbReference>
<dbReference type="PROSITE" id="PS50026">
    <property type="entry name" value="EGF_3"/>
    <property type="match status" value="5"/>
</dbReference>
<comment type="subcellular location">
    <subcellularLocation>
        <location evidence="1">Cell membrane</location>
        <topology evidence="1">Single-pass type I membrane protein</topology>
    </subcellularLocation>
</comment>
<keyword evidence="16" id="KW-0675">Receptor</keyword>
<dbReference type="InterPro" id="IPR055163">
    <property type="entry name" value="ALK/LTK-like_GRD"/>
</dbReference>
<dbReference type="SUPFAM" id="SSF56436">
    <property type="entry name" value="C-type lectin-like"/>
    <property type="match status" value="1"/>
</dbReference>
<dbReference type="Gene3D" id="3.30.60.30">
    <property type="match status" value="1"/>
</dbReference>
<feature type="domain" description="EGF-like" evidence="20">
    <location>
        <begin position="854"/>
        <end position="894"/>
    </location>
</feature>
<dbReference type="InterPro" id="IPR000152">
    <property type="entry name" value="EGF-type_Asp/Asn_hydroxyl_site"/>
</dbReference>
<evidence type="ECO:0000256" key="9">
    <source>
        <dbReference type="ARBA" id="ARBA00022741"/>
    </source>
</evidence>
<feature type="domain" description="C-type lectin" evidence="21">
    <location>
        <begin position="656"/>
        <end position="770"/>
    </location>
</feature>
<evidence type="ECO:0000256" key="8">
    <source>
        <dbReference type="ARBA" id="ARBA00022737"/>
    </source>
</evidence>
<sequence>FFFIAASFEAGKVNIAAAGGSLFACKQISFTQPFPGGKEVKVLASFGHAVNNSAHSNGAAIWVESEDANHFRACVYEYSDGSNKTAEFNWVAMQSAPSGAQLGTTLLDSWTTGTECKRIDFPQRFQSLPTILVTPSHQVPERPQDAMAVWVEDLTQSSFKICLREVKIFDGFHQNIKVNWMAFTNLRVQNFTLADSLAFTNNRSLSRSQDNFALCQNITFTDPFFAPPVVLVTPKYIYSGNNLLSGCNAITTWVENSTKTDTKICVRNYDRISNNTIKVDFLIIGDLDPCLDVTCDYHCLCKAFGPYDARCVHAENCPSYQEPICSSNGTTFDNRCLFEQEMCLLRLNYTIQHPGGCEGFPFQRGRIHMPHIPSLGYSHCQAVRFRPFVFYPDKPIQVQITVNHIDTSDMTYVHDAAVSWIEDVSYEQFTGCMMAAGYNERKSSANVSIDWIAYQGAPVGGVTGEVRMSQWWTGTTCKTVSFPSGKFSKDPLVFATAEHHRAGLKRDAASIWLEDITQSSVKICLRELQNYAGSHEDIYVNWLAFSSLHKPLFAEHDSIYFANSGIPPADHNNAFCKDIHFIRVYNIAPTIFVSSNHTSTGGNQDPMHNSITTWVEYINTTGARVCLKELYESKYDPLSVSYTVLSDICHPGWSYFGGYCYFTSAACSSWLTAEANCSTMSSNLVTVHNQEENVYVQHRHNGDRSWIGLNDRSVEGSFVWTNKEISSFRFWAPRQPNNWKNEDCVHTLGARHGYTWNDVPCDNCYNYTCFTDLDECTSNSHACDVNAVCQNTAGSHTCSCKARYTGNGKTCYDLDECTSNSHACDVNAVCQNTAGSHTCSCKARYTGNGKTCYDLDECATNSHTCDVNAVCQNTAGSHTCSCKAGYTGDGKACYDLDECATNSHTCDVNAVCQNTAGSHTCSCKAGYTGDGKTCYDVDECSSNTHSCDVKAVCTNTQGSYSCACKTEYTGNGTTCVPVSFKAVFTNLGASGRLGPTSLAGYYSGQDHDGQVTLLSGIQQWTVPKTGDYRIEAIGAAGGYGLRSNNGQYRGRGARIKGTFRLFKGETIQILVGQEGSTTLKSHSSGGGGGTFVVRGSNTPLIIAGGGGGMEDVQSRHSGCDASTGTTGNPGYRSWSGGSGGQGATTADYDNSGEPSVKTLAPFRIGTNDIKHNKLFNVIYILGGGGGGFYSSGRSSTQFGGSMGNGGEGGKGFRQGGVGGRAWYNNAVGGFGGGGGAYGQGGGAGGGGGYSGGSSGNNLYDSCGGGGGSYNTGKNQQNECCYNTAGHGQVTITLM</sequence>
<evidence type="ECO:0000256" key="4">
    <source>
        <dbReference type="ARBA" id="ARBA00022536"/>
    </source>
</evidence>
<feature type="domain" description="EGF-like" evidence="20">
    <location>
        <begin position="813"/>
        <end position="853"/>
    </location>
</feature>
<keyword evidence="3" id="KW-1003">Cell membrane</keyword>
<evidence type="ECO:0000313" key="24">
    <source>
        <dbReference type="Proteomes" id="UP001159427"/>
    </source>
</evidence>
<keyword evidence="7" id="KW-0732">Signal</keyword>
<dbReference type="InterPro" id="IPR037221">
    <property type="entry name" value="H-type_lectin_dom_sf"/>
</dbReference>
<keyword evidence="6" id="KW-0812">Transmembrane</keyword>
<dbReference type="InterPro" id="IPR001881">
    <property type="entry name" value="EGF-like_Ca-bd_dom"/>
</dbReference>
<evidence type="ECO:0000256" key="16">
    <source>
        <dbReference type="ARBA" id="ARBA00023170"/>
    </source>
</evidence>
<dbReference type="EC" id="2.7.10.1" evidence="2"/>
<feature type="domain" description="EGF-like" evidence="20">
    <location>
        <begin position="772"/>
        <end position="812"/>
    </location>
</feature>
<evidence type="ECO:0000256" key="18">
    <source>
        <dbReference type="PROSITE-ProRule" id="PRU00076"/>
    </source>
</evidence>
<dbReference type="PANTHER" id="PTHR24050:SF28">
    <property type="entry name" value="UROMODULIN-LIKE"/>
    <property type="match status" value="1"/>
</dbReference>
<dbReference type="Pfam" id="PF00059">
    <property type="entry name" value="Lectin_C"/>
    <property type="match status" value="1"/>
</dbReference>
<keyword evidence="17" id="KW-0325">Glycoprotein</keyword>
<feature type="region of interest" description="Disordered" evidence="19">
    <location>
        <begin position="1109"/>
        <end position="1150"/>
    </location>
</feature>
<feature type="domain" description="Kazal-like" evidence="22">
    <location>
        <begin position="305"/>
        <end position="359"/>
    </location>
</feature>
<dbReference type="PROSITE" id="PS01187">
    <property type="entry name" value="EGF_CA"/>
    <property type="match status" value="1"/>
</dbReference>
<evidence type="ECO:0000256" key="10">
    <source>
        <dbReference type="ARBA" id="ARBA00022777"/>
    </source>
</evidence>
<dbReference type="SMART" id="SM00179">
    <property type="entry name" value="EGF_CA"/>
    <property type="match status" value="5"/>
</dbReference>
<evidence type="ECO:0000256" key="19">
    <source>
        <dbReference type="SAM" id="MobiDB-lite"/>
    </source>
</evidence>
<dbReference type="SUPFAM" id="SSF100895">
    <property type="entry name" value="Kazal-type serine protease inhibitors"/>
    <property type="match status" value="1"/>
</dbReference>
<evidence type="ECO:0000256" key="3">
    <source>
        <dbReference type="ARBA" id="ARBA00022475"/>
    </source>
</evidence>
<dbReference type="Pfam" id="PF12810">
    <property type="entry name" value="ALK_LTK_GRD"/>
    <property type="match status" value="1"/>
</dbReference>
<evidence type="ECO:0000256" key="15">
    <source>
        <dbReference type="ARBA" id="ARBA00023157"/>
    </source>
</evidence>
<dbReference type="Gene3D" id="2.60.40.2080">
    <property type="match status" value="4"/>
</dbReference>
<dbReference type="SMART" id="SM00280">
    <property type="entry name" value="KAZAL"/>
    <property type="match status" value="1"/>
</dbReference>
<keyword evidence="9" id="KW-0547">Nucleotide-binding</keyword>
<evidence type="ECO:0000256" key="7">
    <source>
        <dbReference type="ARBA" id="ARBA00022729"/>
    </source>
</evidence>
<name>A0ABN8RH14_9CNID</name>
<evidence type="ECO:0000256" key="13">
    <source>
        <dbReference type="ARBA" id="ARBA00023136"/>
    </source>
</evidence>
<feature type="non-terminal residue" evidence="23">
    <location>
        <position position="1"/>
    </location>
</feature>
<protein>
    <recommendedName>
        <fullName evidence="2">receptor protein-tyrosine kinase</fullName>
        <ecNumber evidence="2">2.7.10.1</ecNumber>
    </recommendedName>
</protein>
<dbReference type="InterPro" id="IPR001304">
    <property type="entry name" value="C-type_lectin-like"/>
</dbReference>
<evidence type="ECO:0000256" key="12">
    <source>
        <dbReference type="ARBA" id="ARBA00022989"/>
    </source>
</evidence>
<dbReference type="PROSITE" id="PS01186">
    <property type="entry name" value="EGF_2"/>
    <property type="match status" value="2"/>
</dbReference>
<dbReference type="Gene3D" id="3.10.100.10">
    <property type="entry name" value="Mannose-Binding Protein A, subunit A"/>
    <property type="match status" value="1"/>
</dbReference>
<feature type="domain" description="EGF-like" evidence="20">
    <location>
        <begin position="936"/>
        <end position="976"/>
    </location>
</feature>
<keyword evidence="5" id="KW-0808">Transferase</keyword>
<evidence type="ECO:0000313" key="23">
    <source>
        <dbReference type="EMBL" id="CAH3178078.1"/>
    </source>
</evidence>
<feature type="domain" description="EGF-like" evidence="20">
    <location>
        <begin position="895"/>
        <end position="935"/>
    </location>
</feature>
<dbReference type="InterPro" id="IPR036058">
    <property type="entry name" value="Kazal_dom_sf"/>
</dbReference>
<keyword evidence="12" id="KW-1133">Transmembrane helix</keyword>
<dbReference type="SMART" id="SM00181">
    <property type="entry name" value="EGF"/>
    <property type="match status" value="5"/>
</dbReference>
<dbReference type="InterPro" id="IPR052235">
    <property type="entry name" value="Nephronectin_domain"/>
</dbReference>
<dbReference type="PROSITE" id="PS00615">
    <property type="entry name" value="C_TYPE_LECTIN_1"/>
    <property type="match status" value="1"/>
</dbReference>
<evidence type="ECO:0000256" key="14">
    <source>
        <dbReference type="ARBA" id="ARBA00023137"/>
    </source>
</evidence>
<dbReference type="SUPFAM" id="SSF57184">
    <property type="entry name" value="Growth factor receptor domain"/>
    <property type="match status" value="2"/>
</dbReference>
<proteinExistence type="predicted"/>
<dbReference type="Proteomes" id="UP001159427">
    <property type="component" value="Unassembled WGS sequence"/>
</dbReference>
<comment type="caution">
    <text evidence="23">The sequence shown here is derived from an EMBL/GenBank/DDBJ whole genome shotgun (WGS) entry which is preliminary data.</text>
</comment>
<evidence type="ECO:0000256" key="5">
    <source>
        <dbReference type="ARBA" id="ARBA00022679"/>
    </source>
</evidence>
<dbReference type="EMBL" id="CALNXI010001838">
    <property type="protein sequence ID" value="CAH3178078.1"/>
    <property type="molecule type" value="Genomic_DNA"/>
</dbReference>
<evidence type="ECO:0000259" key="20">
    <source>
        <dbReference type="PROSITE" id="PS50026"/>
    </source>
</evidence>
<dbReference type="CDD" id="cd00104">
    <property type="entry name" value="KAZAL_FS"/>
    <property type="match status" value="1"/>
</dbReference>
<dbReference type="InterPro" id="IPR018378">
    <property type="entry name" value="C-type_lectin_CS"/>
</dbReference>
<evidence type="ECO:0000256" key="2">
    <source>
        <dbReference type="ARBA" id="ARBA00011902"/>
    </source>
</evidence>
<organism evidence="23 24">
    <name type="scientific">Porites evermanni</name>
    <dbReference type="NCBI Taxonomy" id="104178"/>
    <lineage>
        <taxon>Eukaryota</taxon>
        <taxon>Metazoa</taxon>
        <taxon>Cnidaria</taxon>
        <taxon>Anthozoa</taxon>
        <taxon>Hexacorallia</taxon>
        <taxon>Scleractinia</taxon>
        <taxon>Fungiina</taxon>
        <taxon>Poritidae</taxon>
        <taxon>Porites</taxon>
    </lineage>
</organism>
<dbReference type="Gene3D" id="2.10.25.10">
    <property type="entry name" value="Laminin"/>
    <property type="match status" value="5"/>
</dbReference>
<evidence type="ECO:0000256" key="17">
    <source>
        <dbReference type="ARBA" id="ARBA00023180"/>
    </source>
</evidence>
<evidence type="ECO:0000256" key="1">
    <source>
        <dbReference type="ARBA" id="ARBA00004251"/>
    </source>
</evidence>
<evidence type="ECO:0000259" key="22">
    <source>
        <dbReference type="PROSITE" id="PS51465"/>
    </source>
</evidence>
<keyword evidence="11" id="KW-0067">ATP-binding</keyword>
<dbReference type="PROSITE" id="PS00010">
    <property type="entry name" value="ASX_HYDROXYL"/>
    <property type="match status" value="1"/>
</dbReference>
<keyword evidence="10" id="KW-0418">Kinase</keyword>
<accession>A0ABN8RH14</accession>
<dbReference type="CDD" id="cd00054">
    <property type="entry name" value="EGF_CA"/>
    <property type="match status" value="5"/>
</dbReference>
<dbReference type="PANTHER" id="PTHR24050">
    <property type="entry name" value="PA14 DOMAIN-CONTAINING PROTEIN"/>
    <property type="match status" value="1"/>
</dbReference>
<evidence type="ECO:0000256" key="6">
    <source>
        <dbReference type="ARBA" id="ARBA00022692"/>
    </source>
</evidence>
<dbReference type="SMART" id="SM00034">
    <property type="entry name" value="CLECT"/>
    <property type="match status" value="1"/>
</dbReference>
<evidence type="ECO:0000256" key="11">
    <source>
        <dbReference type="ARBA" id="ARBA00022840"/>
    </source>
</evidence>
<keyword evidence="13" id="KW-0472">Membrane</keyword>
<dbReference type="InterPro" id="IPR016187">
    <property type="entry name" value="CTDL_fold"/>
</dbReference>
<dbReference type="InterPro" id="IPR016186">
    <property type="entry name" value="C-type_lectin-like/link_sf"/>
</dbReference>
<dbReference type="InterPro" id="IPR018097">
    <property type="entry name" value="EGF_Ca-bd_CS"/>
</dbReference>
<keyword evidence="24" id="KW-1185">Reference proteome</keyword>
<evidence type="ECO:0000259" key="21">
    <source>
        <dbReference type="PROSITE" id="PS50041"/>
    </source>
</evidence>
<keyword evidence="4 18" id="KW-0245">EGF-like domain</keyword>
<dbReference type="InterPro" id="IPR002350">
    <property type="entry name" value="Kazal_dom"/>
</dbReference>
<keyword evidence="8" id="KW-0677">Repeat</keyword>
<comment type="caution">
    <text evidence="18">Lacks conserved residue(s) required for the propagation of feature annotation.</text>
</comment>
<dbReference type="InterPro" id="IPR009030">
    <property type="entry name" value="Growth_fac_rcpt_cys_sf"/>
</dbReference>
<keyword evidence="14" id="KW-0829">Tyrosine-protein kinase</keyword>